<name>A0A1G8FDD0_ANETH</name>
<evidence type="ECO:0000313" key="2">
    <source>
        <dbReference type="Proteomes" id="UP000198956"/>
    </source>
</evidence>
<dbReference type="AlphaFoldDB" id="A0A1G8FDD0"/>
<dbReference type="Proteomes" id="UP000198956">
    <property type="component" value="Unassembled WGS sequence"/>
</dbReference>
<accession>A0A1G8FDD0</accession>
<sequence>MILKTRTIGTEHIEGEMKGLETGNRLYISIHAMMYVQINQGNIVQA</sequence>
<protein>
    <submittedName>
        <fullName evidence="1">Uncharacterized protein</fullName>
    </submittedName>
</protein>
<gene>
    <name evidence="1" type="ORF">SAMN04489735_10633</name>
</gene>
<dbReference type="EMBL" id="FNDE01000063">
    <property type="protein sequence ID" value="SDH80042.1"/>
    <property type="molecule type" value="Genomic_DNA"/>
</dbReference>
<organism evidence="1 2">
    <name type="scientific">Aneurinibacillus thermoaerophilus</name>
    <dbReference type="NCBI Taxonomy" id="143495"/>
    <lineage>
        <taxon>Bacteria</taxon>
        <taxon>Bacillati</taxon>
        <taxon>Bacillota</taxon>
        <taxon>Bacilli</taxon>
        <taxon>Bacillales</taxon>
        <taxon>Paenibacillaceae</taxon>
        <taxon>Aneurinibacillus group</taxon>
        <taxon>Aneurinibacillus</taxon>
    </lineage>
</organism>
<reference evidence="1 2" key="1">
    <citation type="submission" date="2016-10" db="EMBL/GenBank/DDBJ databases">
        <authorList>
            <person name="de Groot N.N."/>
        </authorList>
    </citation>
    <scope>NUCLEOTIDE SEQUENCE [LARGE SCALE GENOMIC DNA]</scope>
    <source>
        <strain evidence="1 2">L 420-91</strain>
    </source>
</reference>
<evidence type="ECO:0000313" key="1">
    <source>
        <dbReference type="EMBL" id="SDH80042.1"/>
    </source>
</evidence>
<proteinExistence type="predicted"/>